<dbReference type="RefSeq" id="WP_340274203.1">
    <property type="nucleotide sequence ID" value="NZ_JBAKIA010000005.1"/>
</dbReference>
<dbReference type="EMBL" id="JBAKIA010000005">
    <property type="protein sequence ID" value="MEJ8474457.1"/>
    <property type="molecule type" value="Genomic_DNA"/>
</dbReference>
<protein>
    <submittedName>
        <fullName evidence="2">Baseplate assembly protein</fullName>
    </submittedName>
</protein>
<gene>
    <name evidence="2" type="ORF">V6575_10185</name>
</gene>
<comment type="caution">
    <text evidence="2">The sequence shown here is derived from an EMBL/GenBank/DDBJ whole genome shotgun (WGS) entry which is preliminary data.</text>
</comment>
<dbReference type="Gene3D" id="2.40.50.230">
    <property type="entry name" value="Gp5 N-terminal domain"/>
    <property type="match status" value="1"/>
</dbReference>
<feature type="compositionally biased region" description="Basic and acidic residues" evidence="1">
    <location>
        <begin position="151"/>
        <end position="162"/>
    </location>
</feature>
<feature type="region of interest" description="Disordered" evidence="1">
    <location>
        <begin position="151"/>
        <end position="176"/>
    </location>
</feature>
<proteinExistence type="predicted"/>
<sequence length="176" mass="18555">MYDILLRQRADLEMLKTAFGNSLKVGPIEVVDPARGYRVKLADGPDGPVLSPFYPHPESGGQSLSWMPLSKGQIVGVVNPSGDGRQGVLLRGGFSGDASAPSQDLLANVLKTLGITITIKDGKLRLQGDLEVEGNVRLVGNVDFESGHVEHNGKNIGDDHVHKGVVPGGSTTKGPL</sequence>
<keyword evidence="3" id="KW-1185">Reference proteome</keyword>
<evidence type="ECO:0000313" key="3">
    <source>
        <dbReference type="Proteomes" id="UP001385499"/>
    </source>
</evidence>
<dbReference type="InterPro" id="IPR037026">
    <property type="entry name" value="Vgr_OB-fold_dom_sf"/>
</dbReference>
<dbReference type="Proteomes" id="UP001385499">
    <property type="component" value="Unassembled WGS sequence"/>
</dbReference>
<name>A0ABU8TJW9_9HYPH</name>
<evidence type="ECO:0000313" key="2">
    <source>
        <dbReference type="EMBL" id="MEJ8474457.1"/>
    </source>
</evidence>
<organism evidence="2 3">
    <name type="scientific">Roseibium algae</name>
    <dbReference type="NCBI Taxonomy" id="3123038"/>
    <lineage>
        <taxon>Bacteria</taxon>
        <taxon>Pseudomonadati</taxon>
        <taxon>Pseudomonadota</taxon>
        <taxon>Alphaproteobacteria</taxon>
        <taxon>Hyphomicrobiales</taxon>
        <taxon>Stappiaceae</taxon>
        <taxon>Roseibium</taxon>
    </lineage>
</organism>
<reference evidence="2 3" key="1">
    <citation type="submission" date="2024-02" db="EMBL/GenBank/DDBJ databases">
        <title>Roseibium algae sp. nov., isolated from marine alga (Grateloupia sp.), showing potential in myo-inositol conversion.</title>
        <authorList>
            <person name="Wang Y."/>
        </authorList>
    </citation>
    <scope>NUCLEOTIDE SEQUENCE [LARGE SCALE GENOMIC DNA]</scope>
    <source>
        <strain evidence="2 3">H3510</strain>
    </source>
</reference>
<evidence type="ECO:0000256" key="1">
    <source>
        <dbReference type="SAM" id="MobiDB-lite"/>
    </source>
</evidence>
<accession>A0ABU8TJW9</accession>